<comment type="caution">
    <text evidence="9">The sequence shown here is derived from an EMBL/GenBank/DDBJ whole genome shotgun (WGS) entry which is preliminary data.</text>
</comment>
<dbReference type="GO" id="GO:0009073">
    <property type="term" value="P:aromatic amino acid family biosynthetic process"/>
    <property type="evidence" value="ECO:0007669"/>
    <property type="project" value="UniProtKB-KW"/>
</dbReference>
<dbReference type="GO" id="GO:0008652">
    <property type="term" value="P:amino acid biosynthetic process"/>
    <property type="evidence" value="ECO:0007669"/>
    <property type="project" value="UniProtKB-KW"/>
</dbReference>
<dbReference type="GO" id="GO:0005737">
    <property type="term" value="C:cytoplasm"/>
    <property type="evidence" value="ECO:0007669"/>
    <property type="project" value="UniProtKB-SubCell"/>
</dbReference>
<evidence type="ECO:0000256" key="5">
    <source>
        <dbReference type="ARBA" id="ARBA00023141"/>
    </source>
</evidence>
<comment type="subunit">
    <text evidence="7">Monomer.</text>
</comment>
<dbReference type="Gene3D" id="3.65.10.10">
    <property type="entry name" value="Enolpyruvate transferase domain"/>
    <property type="match status" value="2"/>
</dbReference>
<feature type="binding site" evidence="7">
    <location>
        <position position="374"/>
    </location>
    <ligand>
        <name>phosphoenolpyruvate</name>
        <dbReference type="ChEBI" id="CHEBI:58702"/>
    </ligand>
</feature>
<dbReference type="InterPro" id="IPR013792">
    <property type="entry name" value="RNA3'P_cycl/enolpyr_Trfase_a/b"/>
</dbReference>
<feature type="domain" description="Enolpyruvate transferase" evidence="8">
    <location>
        <begin position="7"/>
        <end position="409"/>
    </location>
</feature>
<feature type="binding site" evidence="7">
    <location>
        <position position="21"/>
    </location>
    <ligand>
        <name>3-phosphoshikimate</name>
        <dbReference type="ChEBI" id="CHEBI:145989"/>
    </ligand>
</feature>
<dbReference type="HAMAP" id="MF_00210">
    <property type="entry name" value="EPSP_synth"/>
    <property type="match status" value="1"/>
</dbReference>
<evidence type="ECO:0000256" key="3">
    <source>
        <dbReference type="ARBA" id="ARBA00022605"/>
    </source>
</evidence>
<evidence type="ECO:0000259" key="8">
    <source>
        <dbReference type="Pfam" id="PF00275"/>
    </source>
</evidence>
<keyword evidence="5 7" id="KW-0057">Aromatic amino acid biosynthesis</keyword>
<comment type="subcellular location">
    <subcellularLocation>
        <location evidence="7">Cytoplasm</location>
    </subcellularLocation>
</comment>
<feature type="binding site" evidence="7">
    <location>
        <position position="161"/>
    </location>
    <ligand>
        <name>3-phosphoshikimate</name>
        <dbReference type="ChEBI" id="CHEBI:145989"/>
    </ligand>
</feature>
<dbReference type="EMBL" id="BQOL01000001">
    <property type="protein sequence ID" value="GKI18783.1"/>
    <property type="molecule type" value="Genomic_DNA"/>
</dbReference>
<feature type="binding site" evidence="7">
    <location>
        <position position="162"/>
    </location>
    <ligand>
        <name>phosphoenolpyruvate</name>
        <dbReference type="ChEBI" id="CHEBI:58702"/>
    </ligand>
</feature>
<dbReference type="GO" id="GO:0003866">
    <property type="term" value="F:3-phosphoshikimate 1-carboxyvinyltransferase activity"/>
    <property type="evidence" value="ECO:0007669"/>
    <property type="project" value="UniProtKB-UniRule"/>
</dbReference>
<evidence type="ECO:0000256" key="6">
    <source>
        <dbReference type="ARBA" id="ARBA00044633"/>
    </source>
</evidence>
<dbReference type="InterPro" id="IPR036968">
    <property type="entry name" value="Enolpyruvate_Tfrase_sf"/>
</dbReference>
<dbReference type="InterPro" id="IPR006264">
    <property type="entry name" value="EPSP_synthase"/>
</dbReference>
<evidence type="ECO:0000256" key="4">
    <source>
        <dbReference type="ARBA" id="ARBA00022679"/>
    </source>
</evidence>
<evidence type="ECO:0000313" key="9">
    <source>
        <dbReference type="EMBL" id="GKI18783.1"/>
    </source>
</evidence>
<keyword evidence="4 7" id="KW-0808">Transferase</keyword>
<feature type="binding site" evidence="7">
    <location>
        <position position="332"/>
    </location>
    <ligand>
        <name>phosphoenolpyruvate</name>
        <dbReference type="ChEBI" id="CHEBI:58702"/>
    </ligand>
</feature>
<feature type="binding site" evidence="7">
    <location>
        <position position="20"/>
    </location>
    <ligand>
        <name>phosphoenolpyruvate</name>
        <dbReference type="ChEBI" id="CHEBI:58702"/>
    </ligand>
</feature>
<reference evidence="9" key="1">
    <citation type="submission" date="2022-01" db="EMBL/GenBank/DDBJ databases">
        <title>Novel bile acid biosynthetic pathways are enriched in the microbiome of centenarians.</title>
        <authorList>
            <person name="Sato Y."/>
            <person name="Atarashi K."/>
            <person name="Plichta R.D."/>
            <person name="Arai Y."/>
            <person name="Sasajima S."/>
            <person name="Kearney M.S."/>
            <person name="Suda W."/>
            <person name="Takeshita K."/>
            <person name="Sasaki T."/>
            <person name="Okamoto S."/>
            <person name="Skelly N.A."/>
            <person name="Okamura Y."/>
            <person name="Vlamakis H."/>
            <person name="Li Y."/>
            <person name="Tanoue T."/>
            <person name="Takei H."/>
            <person name="Nittono H."/>
            <person name="Narushima S."/>
            <person name="Irie J."/>
            <person name="Itoh H."/>
            <person name="Moriya K."/>
            <person name="Sugiura Y."/>
            <person name="Suematsu M."/>
            <person name="Moritoki N."/>
            <person name="Shibata S."/>
            <person name="Littman R.D."/>
            <person name="Fischbach A.M."/>
            <person name="Uwamino Y."/>
            <person name="Inoue T."/>
            <person name="Honda A."/>
            <person name="Hattori M."/>
            <person name="Murai T."/>
            <person name="Xavier J.R."/>
            <person name="Hirose N."/>
            <person name="Honda K."/>
        </authorList>
    </citation>
    <scope>NUCLEOTIDE SEQUENCE</scope>
    <source>
        <strain evidence="9">CE91-St16</strain>
    </source>
</reference>
<dbReference type="CDD" id="cd01556">
    <property type="entry name" value="EPSP_synthase"/>
    <property type="match status" value="1"/>
</dbReference>
<feature type="binding site" evidence="7">
    <location>
        <position position="117"/>
    </location>
    <ligand>
        <name>phosphoenolpyruvate</name>
        <dbReference type="ChEBI" id="CHEBI:58702"/>
    </ligand>
</feature>
<dbReference type="Pfam" id="PF00275">
    <property type="entry name" value="EPSP_synthase"/>
    <property type="match status" value="1"/>
</dbReference>
<keyword evidence="3 7" id="KW-0028">Amino-acid biosynthesis</keyword>
<comment type="pathway">
    <text evidence="1 7">Metabolic intermediate biosynthesis; chorismate biosynthesis; chorismate from D-erythrose 4-phosphate and phosphoenolpyruvate: step 6/7.</text>
</comment>
<dbReference type="PANTHER" id="PTHR21090:SF5">
    <property type="entry name" value="PENTAFUNCTIONAL AROM POLYPEPTIDE"/>
    <property type="match status" value="1"/>
</dbReference>
<proteinExistence type="inferred from homology"/>
<dbReference type="PIRSF" id="PIRSF000505">
    <property type="entry name" value="EPSPS"/>
    <property type="match status" value="1"/>
</dbReference>
<evidence type="ECO:0000256" key="2">
    <source>
        <dbReference type="ARBA" id="ARBA00009948"/>
    </source>
</evidence>
<evidence type="ECO:0000256" key="7">
    <source>
        <dbReference type="HAMAP-Rule" id="MF_00210"/>
    </source>
</evidence>
<comment type="catalytic activity">
    <reaction evidence="6">
        <text>3-phosphoshikimate + phosphoenolpyruvate = 5-O-(1-carboxyvinyl)-3-phosphoshikimate + phosphate</text>
        <dbReference type="Rhea" id="RHEA:21256"/>
        <dbReference type="ChEBI" id="CHEBI:43474"/>
        <dbReference type="ChEBI" id="CHEBI:57701"/>
        <dbReference type="ChEBI" id="CHEBI:58702"/>
        <dbReference type="ChEBI" id="CHEBI:145989"/>
        <dbReference type="EC" id="2.5.1.19"/>
    </reaction>
    <physiologicalReaction direction="left-to-right" evidence="6">
        <dbReference type="Rhea" id="RHEA:21257"/>
    </physiologicalReaction>
</comment>
<sequence length="414" mass="44510">MDKTVPSGRVKGTLTPPCSKSYAQRALAASLLCEETSVLRNIEFCSDTRSALQCIETLGARVTRIGEETLSIEGGLRPQGHTLRVGESGLSTRLFTPIASLCGTPITIEGEGTLLRRPMEMMTGPLRTLGVRVRDNGGFLPFEVRGPIRGGEVDVDGSVSSQFITGLMLALPLARHDTTIHVRSAVSTPYLDMTIDTAARFGVEICHNDYEEFYIEGGQRYSPACLSIEGDWSAAAMLLVAGAVAGEVTVRNISMLSKQADTAVCTALVRAGAAVINEADSVTTISRPLHGFEFDATNCPDLFPALAALAAAADGVSTIRGTSRLLHKESNRAEAIREEYAKVGIEVDISEEDVMRIRGGKIRPARVSSHDDHRMAMSMAVSALRCDGQITIENAECVAKSYPGFFEDLEKIRV</sequence>
<comment type="similarity">
    <text evidence="2 7">Belongs to the EPSP synthase family.</text>
</comment>
<dbReference type="Proteomes" id="UP001055105">
    <property type="component" value="Unassembled WGS sequence"/>
</dbReference>
<feature type="active site" description="Proton acceptor" evidence="7">
    <location>
        <position position="301"/>
    </location>
</feature>
<feature type="binding site" evidence="7">
    <location>
        <position position="301"/>
    </location>
    <ligand>
        <name>3-phosphoshikimate</name>
        <dbReference type="ChEBI" id="CHEBI:145989"/>
    </ligand>
</feature>
<feature type="binding site" evidence="7">
    <location>
        <position position="400"/>
    </location>
    <ligand>
        <name>phosphoenolpyruvate</name>
        <dbReference type="ChEBI" id="CHEBI:58702"/>
    </ligand>
</feature>
<comment type="function">
    <text evidence="7">Catalyzes the transfer of the enolpyruvyl moiety of phosphoenolpyruvate (PEP) to the 5-hydroxyl of shikimate-3-phosphate (S3P) to produce enolpyruvyl shikimate-3-phosphate and inorganic phosphate.</text>
</comment>
<feature type="binding site" evidence="7">
    <location>
        <position position="188"/>
    </location>
    <ligand>
        <name>3-phosphoshikimate</name>
        <dbReference type="ChEBI" id="CHEBI:145989"/>
    </ligand>
</feature>
<name>A0AA37KR89_9BACT</name>
<dbReference type="AlphaFoldDB" id="A0AA37KR89"/>
<dbReference type="GO" id="GO:0009423">
    <property type="term" value="P:chorismate biosynthetic process"/>
    <property type="evidence" value="ECO:0007669"/>
    <property type="project" value="UniProtKB-UniRule"/>
</dbReference>
<feature type="binding site" evidence="7">
    <location>
        <position position="89"/>
    </location>
    <ligand>
        <name>phosphoenolpyruvate</name>
        <dbReference type="ChEBI" id="CHEBI:58702"/>
    </ligand>
</feature>
<feature type="binding site" evidence="7">
    <location>
        <position position="20"/>
    </location>
    <ligand>
        <name>3-phosphoshikimate</name>
        <dbReference type="ChEBI" id="CHEBI:145989"/>
    </ligand>
</feature>
<dbReference type="PANTHER" id="PTHR21090">
    <property type="entry name" value="AROM/DEHYDROQUINATE SYNTHASE"/>
    <property type="match status" value="1"/>
</dbReference>
<feature type="binding site" evidence="7">
    <location>
        <position position="328"/>
    </location>
    <ligand>
        <name>3-phosphoshikimate</name>
        <dbReference type="ChEBI" id="CHEBI:145989"/>
    </ligand>
</feature>
<protein>
    <recommendedName>
        <fullName evidence="7">3-phosphoshikimate 1-carboxyvinyltransferase</fullName>
        <ecNumber evidence="7">2.5.1.19</ecNumber>
    </recommendedName>
    <alternativeName>
        <fullName evidence="7">5-enolpyruvylshikimate-3-phosphate synthase</fullName>
        <shortName evidence="7">EPSP synthase</shortName>
        <shortName evidence="7">EPSPS</shortName>
    </alternativeName>
</protein>
<comment type="caution">
    <text evidence="7">Lacks conserved residue(s) required for the propagation of feature annotation.</text>
</comment>
<feature type="binding site" evidence="7">
    <location>
        <position position="160"/>
    </location>
    <ligand>
        <name>3-phosphoshikimate</name>
        <dbReference type="ChEBI" id="CHEBI:145989"/>
    </ligand>
</feature>
<gene>
    <name evidence="7 9" type="primary">aroA</name>
    <name evidence="9" type="ORF">CE91St16_16910</name>
</gene>
<feature type="binding site" evidence="7">
    <location>
        <position position="25"/>
    </location>
    <ligand>
        <name>3-phosphoshikimate</name>
        <dbReference type="ChEBI" id="CHEBI:145989"/>
    </ligand>
</feature>
<feature type="binding site" evidence="7">
    <location>
        <position position="162"/>
    </location>
    <ligand>
        <name>3-phosphoshikimate</name>
        <dbReference type="ChEBI" id="CHEBI:145989"/>
    </ligand>
</feature>
<keyword evidence="7" id="KW-0963">Cytoplasm</keyword>
<dbReference type="InterPro" id="IPR001986">
    <property type="entry name" value="Enolpyruvate_Tfrase_dom"/>
</dbReference>
<dbReference type="RefSeq" id="WP_244076433.1">
    <property type="nucleotide sequence ID" value="NZ_AP025581.1"/>
</dbReference>
<organism evidence="9 10">
    <name type="scientific">Alistipes finegoldii</name>
    <dbReference type="NCBI Taxonomy" id="214856"/>
    <lineage>
        <taxon>Bacteria</taxon>
        <taxon>Pseudomonadati</taxon>
        <taxon>Bacteroidota</taxon>
        <taxon>Bacteroidia</taxon>
        <taxon>Bacteroidales</taxon>
        <taxon>Rikenellaceae</taxon>
        <taxon>Alistipes</taxon>
    </lineage>
</organism>
<dbReference type="EC" id="2.5.1.19" evidence="7"/>
<accession>A0AA37KR89</accession>
<dbReference type="NCBIfam" id="TIGR01356">
    <property type="entry name" value="aroA"/>
    <property type="match status" value="1"/>
</dbReference>
<evidence type="ECO:0000256" key="1">
    <source>
        <dbReference type="ARBA" id="ARBA00004811"/>
    </source>
</evidence>
<evidence type="ECO:0000313" key="10">
    <source>
        <dbReference type="Proteomes" id="UP001055105"/>
    </source>
</evidence>
<dbReference type="SUPFAM" id="SSF55205">
    <property type="entry name" value="EPT/RTPC-like"/>
    <property type="match status" value="1"/>
</dbReference>